<dbReference type="AlphaFoldDB" id="A0A2W1N9S8"/>
<feature type="transmembrane region" description="Helical" evidence="8">
    <location>
        <begin position="48"/>
        <end position="67"/>
    </location>
</feature>
<evidence type="ECO:0000313" key="10">
    <source>
        <dbReference type="EMBL" id="PZE16025.1"/>
    </source>
</evidence>
<dbReference type="GO" id="GO:0004673">
    <property type="term" value="F:protein histidine kinase activity"/>
    <property type="evidence" value="ECO:0007669"/>
    <property type="project" value="UniProtKB-EC"/>
</dbReference>
<proteinExistence type="predicted"/>
<keyword evidence="5" id="KW-0547">Nucleotide-binding</keyword>
<evidence type="ECO:0000256" key="3">
    <source>
        <dbReference type="ARBA" id="ARBA00022553"/>
    </source>
</evidence>
<dbReference type="InterPro" id="IPR036890">
    <property type="entry name" value="HATPase_C_sf"/>
</dbReference>
<organism evidence="10 11">
    <name type="scientific">Putridiphycobacter roseus</name>
    <dbReference type="NCBI Taxonomy" id="2219161"/>
    <lineage>
        <taxon>Bacteria</taxon>
        <taxon>Pseudomonadati</taxon>
        <taxon>Bacteroidota</taxon>
        <taxon>Flavobacteriia</taxon>
        <taxon>Flavobacteriales</taxon>
        <taxon>Crocinitomicaceae</taxon>
        <taxon>Putridiphycobacter</taxon>
    </lineage>
</organism>
<dbReference type="OrthoDB" id="9767435at2"/>
<keyword evidence="4" id="KW-0808">Transferase</keyword>
<evidence type="ECO:0000256" key="2">
    <source>
        <dbReference type="ARBA" id="ARBA00012438"/>
    </source>
</evidence>
<dbReference type="GO" id="GO:0005524">
    <property type="term" value="F:ATP binding"/>
    <property type="evidence" value="ECO:0007669"/>
    <property type="project" value="UniProtKB-KW"/>
</dbReference>
<evidence type="ECO:0000313" key="11">
    <source>
        <dbReference type="Proteomes" id="UP000249248"/>
    </source>
</evidence>
<gene>
    <name evidence="10" type="ORF">DNU06_15365</name>
</gene>
<dbReference type="SUPFAM" id="SSF55874">
    <property type="entry name" value="ATPase domain of HSP90 chaperone/DNA topoisomerase II/histidine kinase"/>
    <property type="match status" value="1"/>
</dbReference>
<dbReference type="PANTHER" id="PTHR41523:SF8">
    <property type="entry name" value="ETHYLENE RESPONSE SENSOR PROTEIN"/>
    <property type="match status" value="1"/>
</dbReference>
<evidence type="ECO:0000256" key="5">
    <source>
        <dbReference type="ARBA" id="ARBA00022741"/>
    </source>
</evidence>
<keyword evidence="7" id="KW-0067">ATP-binding</keyword>
<dbReference type="RefSeq" id="WP_111064387.1">
    <property type="nucleotide sequence ID" value="NZ_JBHUCU010000020.1"/>
</dbReference>
<keyword evidence="8" id="KW-0472">Membrane</keyword>
<feature type="transmembrane region" description="Helical" evidence="8">
    <location>
        <begin position="20"/>
        <end position="41"/>
    </location>
</feature>
<evidence type="ECO:0000259" key="9">
    <source>
        <dbReference type="Pfam" id="PF07568"/>
    </source>
</evidence>
<dbReference type="Proteomes" id="UP000249248">
    <property type="component" value="Unassembled WGS sequence"/>
</dbReference>
<dbReference type="EC" id="2.7.13.3" evidence="2"/>
<keyword evidence="3" id="KW-0597">Phosphoprotein</keyword>
<dbReference type="InterPro" id="IPR011495">
    <property type="entry name" value="Sig_transdc_His_kin_sub2_dim/P"/>
</dbReference>
<evidence type="ECO:0000256" key="8">
    <source>
        <dbReference type="SAM" id="Phobius"/>
    </source>
</evidence>
<dbReference type="EMBL" id="QKSB01000013">
    <property type="protein sequence ID" value="PZE16025.1"/>
    <property type="molecule type" value="Genomic_DNA"/>
</dbReference>
<feature type="transmembrane region" description="Helical" evidence="8">
    <location>
        <begin position="107"/>
        <end position="140"/>
    </location>
</feature>
<keyword evidence="8" id="KW-1133">Transmembrane helix</keyword>
<evidence type="ECO:0000256" key="1">
    <source>
        <dbReference type="ARBA" id="ARBA00000085"/>
    </source>
</evidence>
<feature type="transmembrane region" description="Helical" evidence="8">
    <location>
        <begin position="160"/>
        <end position="179"/>
    </location>
</feature>
<sequence>MLNILKLPKINFKDFHSQSMFILSYRIVALTSIFFSILSIVHFKSRSLTFWVCITVLLLSLAGIWYMRKYGKHFIIAKVIIFISTILIQINIYNLLNPDRYMDMIWILIIVLYSFYAIGLVWGVTTLLINFLGILFYQFFVVSPDLKPFNTYSSAQQVDYVLTVVFGGIMICYLLILFYKTQNITNLKYRAANEKLRVNNKVMLEQNKEKSVMLKEIHHRVKNNLQVITSLLRLQSKDIEDPEVIKQFNEATNRVIAMSLIHEKIYQTEDLSNIDLSAYIKSLTDELIRSYSVNIPVQTEIKANLNFITPDYMVPFALLINELTSNSLKHGFKDKSSGEIRISIFEDNNTIAFDYHDNGTWDIKAEKVSFGIELIETLTEQLEGTYTRTTENGTKYSFVFPINI</sequence>
<comment type="caution">
    <text evidence="10">The sequence shown here is derived from an EMBL/GenBank/DDBJ whole genome shotgun (WGS) entry which is preliminary data.</text>
</comment>
<dbReference type="PANTHER" id="PTHR41523">
    <property type="entry name" value="TWO-COMPONENT SYSTEM SENSOR PROTEIN"/>
    <property type="match status" value="1"/>
</dbReference>
<evidence type="ECO:0000256" key="4">
    <source>
        <dbReference type="ARBA" id="ARBA00022679"/>
    </source>
</evidence>
<evidence type="ECO:0000256" key="7">
    <source>
        <dbReference type="ARBA" id="ARBA00022840"/>
    </source>
</evidence>
<feature type="domain" description="Signal transduction histidine kinase subgroup 2 dimerisation and phosphoacceptor" evidence="9">
    <location>
        <begin position="216"/>
        <end position="291"/>
    </location>
</feature>
<accession>A0A2W1N9S8</accession>
<dbReference type="Gene3D" id="3.30.565.10">
    <property type="entry name" value="Histidine kinase-like ATPase, C-terminal domain"/>
    <property type="match status" value="1"/>
</dbReference>
<keyword evidence="8" id="KW-0812">Transmembrane</keyword>
<name>A0A2W1N9S8_9FLAO</name>
<comment type="catalytic activity">
    <reaction evidence="1">
        <text>ATP + protein L-histidine = ADP + protein N-phospho-L-histidine.</text>
        <dbReference type="EC" id="2.7.13.3"/>
    </reaction>
</comment>
<reference evidence="10 11" key="1">
    <citation type="submission" date="2018-06" db="EMBL/GenBank/DDBJ databases">
        <title>The draft genome sequence of Crocinitomix sp. SM1701.</title>
        <authorList>
            <person name="Zhang X."/>
        </authorList>
    </citation>
    <scope>NUCLEOTIDE SEQUENCE [LARGE SCALE GENOMIC DNA]</scope>
    <source>
        <strain evidence="10 11">SM1701</strain>
    </source>
</reference>
<evidence type="ECO:0000256" key="6">
    <source>
        <dbReference type="ARBA" id="ARBA00022777"/>
    </source>
</evidence>
<dbReference type="Pfam" id="PF07568">
    <property type="entry name" value="HisKA_2"/>
    <property type="match status" value="1"/>
</dbReference>
<dbReference type="Gene3D" id="3.30.450.20">
    <property type="entry name" value="PAS domain"/>
    <property type="match status" value="1"/>
</dbReference>
<protein>
    <recommendedName>
        <fullName evidence="2">histidine kinase</fullName>
        <ecNumber evidence="2">2.7.13.3</ecNumber>
    </recommendedName>
</protein>
<keyword evidence="6" id="KW-0418">Kinase</keyword>
<feature type="transmembrane region" description="Helical" evidence="8">
    <location>
        <begin position="73"/>
        <end position="95"/>
    </location>
</feature>
<keyword evidence="11" id="KW-1185">Reference proteome</keyword>